<proteinExistence type="predicted"/>
<comment type="caution">
    <text evidence="2">The sequence shown here is derived from an EMBL/GenBank/DDBJ whole genome shotgun (WGS) entry which is preliminary data.</text>
</comment>
<keyword evidence="1" id="KW-0472">Membrane</keyword>
<dbReference type="Proteomes" id="UP000272706">
    <property type="component" value="Unassembled WGS sequence"/>
</dbReference>
<keyword evidence="1" id="KW-0812">Transmembrane</keyword>
<dbReference type="AlphaFoldDB" id="A0A3A5KTS4"/>
<keyword evidence="3" id="KW-1185">Reference proteome</keyword>
<keyword evidence="1" id="KW-1133">Transmembrane helix</keyword>
<reference evidence="2 3" key="1">
    <citation type="submission" date="2018-09" db="EMBL/GenBank/DDBJ databases">
        <title>Mesorhizobium carmichaelinearum sp. nov. isolated from Carmichaelinea spp. root nodules in New Zealand.</title>
        <authorList>
            <person name="De Meyer S.E."/>
        </authorList>
    </citation>
    <scope>NUCLEOTIDE SEQUENCE [LARGE SCALE GENOMIC DNA]</scope>
    <source>
        <strain evidence="2 3">ICMP19557</strain>
    </source>
</reference>
<accession>A0A3A5KTS4</accession>
<organism evidence="2 3">
    <name type="scientific">Mesorhizobium waimense</name>
    <dbReference type="NCBI Taxonomy" id="1300307"/>
    <lineage>
        <taxon>Bacteria</taxon>
        <taxon>Pseudomonadati</taxon>
        <taxon>Pseudomonadota</taxon>
        <taxon>Alphaproteobacteria</taxon>
        <taxon>Hyphomicrobiales</taxon>
        <taxon>Phyllobacteriaceae</taxon>
        <taxon>Mesorhizobium</taxon>
    </lineage>
</organism>
<feature type="transmembrane region" description="Helical" evidence="1">
    <location>
        <begin position="6"/>
        <end position="24"/>
    </location>
</feature>
<evidence type="ECO:0000313" key="2">
    <source>
        <dbReference type="EMBL" id="RJT39766.1"/>
    </source>
</evidence>
<dbReference type="EMBL" id="QZWZ01000008">
    <property type="protein sequence ID" value="RJT39766.1"/>
    <property type="molecule type" value="Genomic_DNA"/>
</dbReference>
<gene>
    <name evidence="2" type="ORF">D3227_13250</name>
</gene>
<evidence type="ECO:0000256" key="1">
    <source>
        <dbReference type="SAM" id="Phobius"/>
    </source>
</evidence>
<sequence length="59" mass="6266">MYALLALTTLAVISASFIVYRMLLPEQKHTAKIESICRVSEAVFAGALIALVIVSAGLS</sequence>
<protein>
    <submittedName>
        <fullName evidence="2">Uncharacterized protein</fullName>
    </submittedName>
</protein>
<feature type="transmembrane region" description="Helical" evidence="1">
    <location>
        <begin position="36"/>
        <end position="58"/>
    </location>
</feature>
<evidence type="ECO:0000313" key="3">
    <source>
        <dbReference type="Proteomes" id="UP000272706"/>
    </source>
</evidence>
<name>A0A3A5KTS4_9HYPH</name>
<dbReference type="RefSeq" id="WP_120014540.1">
    <property type="nucleotide sequence ID" value="NZ_QZWZ01000008.1"/>
</dbReference>